<dbReference type="PRINTS" id="PR00301">
    <property type="entry name" value="HEATSHOCK70"/>
</dbReference>
<dbReference type="PANTHER" id="PTHR19375">
    <property type="entry name" value="HEAT SHOCK PROTEIN 70KDA"/>
    <property type="match status" value="1"/>
</dbReference>
<keyword evidence="11" id="KW-0175">Coiled coil</keyword>
<dbReference type="Proteomes" id="UP000029734">
    <property type="component" value="Unassembled WGS sequence"/>
</dbReference>
<organism evidence="13 14">
    <name type="scientific">Paenibacillus wynnii</name>
    <dbReference type="NCBI Taxonomy" id="268407"/>
    <lineage>
        <taxon>Bacteria</taxon>
        <taxon>Bacillati</taxon>
        <taxon>Bacillota</taxon>
        <taxon>Bacilli</taxon>
        <taxon>Bacillales</taxon>
        <taxon>Paenibacillaceae</taxon>
        <taxon>Paenibacillus</taxon>
    </lineage>
</organism>
<evidence type="ECO:0000256" key="4">
    <source>
        <dbReference type="ARBA" id="ARBA00022553"/>
    </source>
</evidence>
<evidence type="ECO:0000256" key="9">
    <source>
        <dbReference type="HAMAP-Rule" id="MF_00332"/>
    </source>
</evidence>
<dbReference type="SUPFAM" id="SSF100934">
    <property type="entry name" value="Heat shock protein 70kD (HSP70), C-terminal subdomain"/>
    <property type="match status" value="1"/>
</dbReference>
<dbReference type="AlphaFoldDB" id="A0A098M842"/>
<evidence type="ECO:0000256" key="8">
    <source>
        <dbReference type="ARBA" id="ARBA00023186"/>
    </source>
</evidence>
<dbReference type="STRING" id="268407.PWYN_27100"/>
<feature type="region of interest" description="Disordered" evidence="12">
    <location>
        <begin position="577"/>
        <end position="615"/>
    </location>
</feature>
<evidence type="ECO:0000256" key="11">
    <source>
        <dbReference type="SAM" id="Coils"/>
    </source>
</evidence>
<dbReference type="InterPro" id="IPR012725">
    <property type="entry name" value="Chaperone_DnaK"/>
</dbReference>
<evidence type="ECO:0000256" key="5">
    <source>
        <dbReference type="ARBA" id="ARBA00022741"/>
    </source>
</evidence>
<dbReference type="FunFam" id="3.90.640.10:FF:000003">
    <property type="entry name" value="Molecular chaperone DnaK"/>
    <property type="match status" value="1"/>
</dbReference>
<keyword evidence="5 9" id="KW-0547">Nucleotide-binding</keyword>
<feature type="modified residue" description="Phosphothreonine; by autocatalysis" evidence="9">
    <location>
        <position position="174"/>
    </location>
</feature>
<dbReference type="RefSeq" id="WP_036658066.1">
    <property type="nucleotide sequence ID" value="NZ_JQCR01000003.1"/>
</dbReference>
<keyword evidence="8 9" id="KW-0143">Chaperone</keyword>
<dbReference type="GO" id="GO:0051082">
    <property type="term" value="F:unfolded protein binding"/>
    <property type="evidence" value="ECO:0007669"/>
    <property type="project" value="InterPro"/>
</dbReference>
<gene>
    <name evidence="9 13" type="primary">dnaK</name>
    <name evidence="13" type="ORF">PWYN_27100</name>
</gene>
<evidence type="ECO:0000256" key="10">
    <source>
        <dbReference type="RuleBase" id="RU003322"/>
    </source>
</evidence>
<evidence type="ECO:0000256" key="12">
    <source>
        <dbReference type="SAM" id="MobiDB-lite"/>
    </source>
</evidence>
<comment type="function">
    <text evidence="1 9">Acts as a chaperone.</text>
</comment>
<evidence type="ECO:0000256" key="6">
    <source>
        <dbReference type="ARBA" id="ARBA00022840"/>
    </source>
</evidence>
<dbReference type="SUPFAM" id="SSF53067">
    <property type="entry name" value="Actin-like ATPase domain"/>
    <property type="match status" value="2"/>
</dbReference>
<dbReference type="Gene3D" id="3.30.420.40">
    <property type="match status" value="3"/>
</dbReference>
<dbReference type="CDD" id="cd10234">
    <property type="entry name" value="ASKHA_NBD_HSP70_DnaK-like"/>
    <property type="match status" value="1"/>
</dbReference>
<keyword evidence="4 9" id="KW-0597">Phosphoprotein</keyword>
<feature type="coiled-coil region" evidence="11">
    <location>
        <begin position="223"/>
        <end position="250"/>
    </location>
</feature>
<dbReference type="PROSITE" id="PS00329">
    <property type="entry name" value="HSP70_2"/>
    <property type="match status" value="1"/>
</dbReference>
<dbReference type="PROSITE" id="PS00297">
    <property type="entry name" value="HSP70_1"/>
    <property type="match status" value="1"/>
</dbReference>
<dbReference type="HAMAP" id="MF_00332">
    <property type="entry name" value="DnaK"/>
    <property type="match status" value="1"/>
</dbReference>
<dbReference type="NCBIfam" id="NF001413">
    <property type="entry name" value="PRK00290.1"/>
    <property type="match status" value="1"/>
</dbReference>
<reference evidence="13 14" key="2">
    <citation type="submission" date="2014-10" db="EMBL/GenBank/DDBJ databases">
        <title>Comparative genomics of the Paenibacillus odorifer group.</title>
        <authorList>
            <person name="Tsai Y.-C."/>
            <person name="Martin N."/>
            <person name="Korlach J."/>
            <person name="Wiedmann M."/>
        </authorList>
    </citation>
    <scope>NUCLEOTIDE SEQUENCE [LARGE SCALE GENOMIC DNA]</scope>
    <source>
        <strain evidence="13 14">DSM 18334</strain>
    </source>
</reference>
<dbReference type="Gene3D" id="3.30.30.30">
    <property type="match status" value="1"/>
</dbReference>
<evidence type="ECO:0000256" key="7">
    <source>
        <dbReference type="ARBA" id="ARBA00023016"/>
    </source>
</evidence>
<dbReference type="GO" id="GO:0140662">
    <property type="term" value="F:ATP-dependent protein folding chaperone"/>
    <property type="evidence" value="ECO:0007669"/>
    <property type="project" value="InterPro"/>
</dbReference>
<evidence type="ECO:0000313" key="14">
    <source>
        <dbReference type="Proteomes" id="UP000029734"/>
    </source>
</evidence>
<reference evidence="13 14" key="1">
    <citation type="submission" date="2014-08" db="EMBL/GenBank/DDBJ databases">
        <authorList>
            <person name="den Bakker H.C."/>
        </authorList>
    </citation>
    <scope>NUCLEOTIDE SEQUENCE [LARGE SCALE GENOMIC DNA]</scope>
    <source>
        <strain evidence="13 14">DSM 18334</strain>
    </source>
</reference>
<dbReference type="GO" id="GO:0005524">
    <property type="term" value="F:ATP binding"/>
    <property type="evidence" value="ECO:0007669"/>
    <property type="project" value="UniProtKB-UniRule"/>
</dbReference>
<comment type="induction">
    <text evidence="9">By stress conditions e.g. heat shock.</text>
</comment>
<dbReference type="Gene3D" id="3.90.640.10">
    <property type="entry name" value="Actin, Chain A, domain 4"/>
    <property type="match status" value="1"/>
</dbReference>
<keyword evidence="7 9" id="KW-0346">Stress response</keyword>
<dbReference type="FunFam" id="1.20.1270.10:FF:000001">
    <property type="entry name" value="Molecular chaperone DnaK"/>
    <property type="match status" value="1"/>
</dbReference>
<evidence type="ECO:0000256" key="3">
    <source>
        <dbReference type="ARBA" id="ARBA00014415"/>
    </source>
</evidence>
<evidence type="ECO:0000256" key="1">
    <source>
        <dbReference type="ARBA" id="ARBA00002290"/>
    </source>
</evidence>
<dbReference type="PROSITE" id="PS01036">
    <property type="entry name" value="HSP70_3"/>
    <property type="match status" value="1"/>
</dbReference>
<dbReference type="eggNOG" id="COG0443">
    <property type="taxonomic scope" value="Bacteria"/>
</dbReference>
<dbReference type="InterPro" id="IPR018181">
    <property type="entry name" value="Heat_shock_70_CS"/>
</dbReference>
<dbReference type="InterPro" id="IPR013126">
    <property type="entry name" value="Hsp_70_fam"/>
</dbReference>
<sequence length="615" mass="65986">MSKVIGIDLGTTNSCVAVMEGGEAVVIPNPEGARTTPSVVGFKKDGERVVGETAKRQAITNPDRTISSIKRHMGTGHKETIDGKDYSAQEISAMILQKLKADAEAYLGQTVTQAVITVPAYFNDSQRQATKDAGKIAGLEVLRIVNEPTAAALAYGLEKSEDHTILVYDLGGGTFDVSILELGDGFFEVKATSGDNRLGGDDFDQLVMDYLVSEFKKEQGIDLSKDKAAVQRLKDAAEKAKKELSGVMTTTVSLPFITVADGVPQHLEINLTRAKFDELTESLVERTLGPTRQALNDAGMTPADLHRIVLVGGSTRIPAVQDAIKKLTGKDPHKGVNPDEVVALGAAVQAGVLTGDVKDVVLLDVTPLSLGIETAGGVFTKMIERNTTIPTSKSQVFSTFADNQPSVEIHVLQGERQMANGNKTLGRFMLNDIPPAQRGVPQIEVTFDIDANGIVNVSATDKGTNKSQKITITSSSGLSDAEVEQMMKDAELHAEEDRKRKEMVEAKNGADQLVYSTEKLIKDLGDKVEASEVEKANEAKEKVKSALESDNLEEINAATEALTEIVQQLSAKLYEQAAGAQEGAADGQEAQDNNFKKDNVVDADYEVVDEDKNQG</sequence>
<keyword evidence="6 9" id="KW-0067">ATP-binding</keyword>
<keyword evidence="14" id="KW-1185">Reference proteome</keyword>
<dbReference type="Gene3D" id="2.60.34.10">
    <property type="entry name" value="Substrate Binding Domain Of DNAk, Chain A, domain 1"/>
    <property type="match status" value="1"/>
</dbReference>
<dbReference type="SUPFAM" id="SSF100920">
    <property type="entry name" value="Heat shock protein 70kD (HSP70), peptide-binding domain"/>
    <property type="match status" value="1"/>
</dbReference>
<dbReference type="InterPro" id="IPR043129">
    <property type="entry name" value="ATPase_NBD"/>
</dbReference>
<dbReference type="FunFam" id="2.60.34.10:FF:000014">
    <property type="entry name" value="Chaperone protein DnaK HSP70"/>
    <property type="match status" value="1"/>
</dbReference>
<dbReference type="NCBIfam" id="TIGR02350">
    <property type="entry name" value="prok_dnaK"/>
    <property type="match status" value="1"/>
</dbReference>
<feature type="coiled-coil region" evidence="11">
    <location>
        <begin position="487"/>
        <end position="572"/>
    </location>
</feature>
<evidence type="ECO:0000313" key="13">
    <source>
        <dbReference type="EMBL" id="KGE18201.1"/>
    </source>
</evidence>
<dbReference type="OrthoDB" id="9766019at2"/>
<feature type="compositionally biased region" description="Low complexity" evidence="12">
    <location>
        <begin position="577"/>
        <end position="592"/>
    </location>
</feature>
<evidence type="ECO:0000256" key="2">
    <source>
        <dbReference type="ARBA" id="ARBA00007381"/>
    </source>
</evidence>
<comment type="similarity">
    <text evidence="2 9 10">Belongs to the heat shock protein 70 family.</text>
</comment>
<protein>
    <recommendedName>
        <fullName evidence="3 9">Chaperone protein DnaK</fullName>
    </recommendedName>
    <alternativeName>
        <fullName evidence="9">HSP70</fullName>
    </alternativeName>
    <alternativeName>
        <fullName evidence="9">Heat shock 70 kDa protein</fullName>
    </alternativeName>
    <alternativeName>
        <fullName evidence="9">Heat shock protein 70</fullName>
    </alternativeName>
</protein>
<dbReference type="Gene3D" id="1.20.1270.10">
    <property type="match status" value="1"/>
</dbReference>
<proteinExistence type="evidence at transcript level"/>
<comment type="caution">
    <text evidence="13">The sequence shown here is derived from an EMBL/GenBank/DDBJ whole genome shotgun (WGS) entry which is preliminary data.</text>
</comment>
<dbReference type="InterPro" id="IPR029047">
    <property type="entry name" value="HSP70_peptide-bd_sf"/>
</dbReference>
<dbReference type="InterPro" id="IPR029048">
    <property type="entry name" value="HSP70_C_sf"/>
</dbReference>
<name>A0A098M842_9BACL</name>
<dbReference type="Pfam" id="PF00012">
    <property type="entry name" value="HSP70"/>
    <property type="match status" value="2"/>
</dbReference>
<dbReference type="FunFam" id="3.30.420.40:FF:000071">
    <property type="entry name" value="Molecular chaperone DnaK"/>
    <property type="match status" value="1"/>
</dbReference>
<accession>A0A098M842</accession>
<dbReference type="EMBL" id="JQCR01000003">
    <property type="protein sequence ID" value="KGE18201.1"/>
    <property type="molecule type" value="Genomic_DNA"/>
</dbReference>